<gene>
    <name evidence="3" type="ORF">POM88_017933</name>
</gene>
<reference evidence="3" key="2">
    <citation type="submission" date="2023-05" db="EMBL/GenBank/DDBJ databases">
        <authorList>
            <person name="Schelkunov M.I."/>
        </authorList>
    </citation>
    <scope>NUCLEOTIDE SEQUENCE</scope>
    <source>
        <strain evidence="3">Hsosn_3</strain>
        <tissue evidence="3">Leaf</tissue>
    </source>
</reference>
<keyword evidence="4" id="KW-1185">Reference proteome</keyword>
<feature type="domain" description="RRM" evidence="2">
    <location>
        <begin position="18"/>
        <end position="95"/>
    </location>
</feature>
<dbReference type="AlphaFoldDB" id="A0AAD8ITF8"/>
<comment type="caution">
    <text evidence="3">The sequence shown here is derived from an EMBL/GenBank/DDBJ whole genome shotgun (WGS) entry which is preliminary data.</text>
</comment>
<protein>
    <recommendedName>
        <fullName evidence="2">RRM domain-containing protein</fullName>
    </recommendedName>
</protein>
<sequence>MVVNKKSRTFKKSREPGCTIFVSKIPGETTAKDIWHFFKQGGEIKDIVLPRKRDKYNNRIGFVKTSSELEVGKIISNLKQLNGLGRILRMSINKYKTGLDDQKKEKVFIPKDSSTEKHFEHPEVGKVEASSKKHFAYTEAEVNDAIEEGMKDSLIGFTKETISAKDILSDLKDFSNEDTRVLQINKGVFLLGKLEGKSW</sequence>
<reference evidence="3" key="1">
    <citation type="submission" date="2023-02" db="EMBL/GenBank/DDBJ databases">
        <title>Genome of toxic invasive species Heracleum sosnowskyi carries increased number of genes despite the absence of recent whole-genome duplications.</title>
        <authorList>
            <person name="Schelkunov M."/>
            <person name="Shtratnikova V."/>
            <person name="Makarenko M."/>
            <person name="Klepikova A."/>
            <person name="Omelchenko D."/>
            <person name="Novikova G."/>
            <person name="Obukhova E."/>
            <person name="Bogdanov V."/>
            <person name="Penin A."/>
            <person name="Logacheva M."/>
        </authorList>
    </citation>
    <scope>NUCLEOTIDE SEQUENCE</scope>
    <source>
        <strain evidence="3">Hsosn_3</strain>
        <tissue evidence="3">Leaf</tissue>
    </source>
</reference>
<keyword evidence="1" id="KW-0694">RNA-binding</keyword>
<evidence type="ECO:0000313" key="4">
    <source>
        <dbReference type="Proteomes" id="UP001237642"/>
    </source>
</evidence>
<dbReference type="InterPro" id="IPR000504">
    <property type="entry name" value="RRM_dom"/>
</dbReference>
<dbReference type="Pfam" id="PF00076">
    <property type="entry name" value="RRM_1"/>
    <property type="match status" value="1"/>
</dbReference>
<dbReference type="Gene3D" id="3.30.70.330">
    <property type="match status" value="1"/>
</dbReference>
<dbReference type="PROSITE" id="PS50102">
    <property type="entry name" value="RRM"/>
    <property type="match status" value="1"/>
</dbReference>
<dbReference type="EMBL" id="JAUIZM010000004">
    <property type="protein sequence ID" value="KAK1389755.1"/>
    <property type="molecule type" value="Genomic_DNA"/>
</dbReference>
<evidence type="ECO:0000313" key="3">
    <source>
        <dbReference type="EMBL" id="KAK1389755.1"/>
    </source>
</evidence>
<evidence type="ECO:0000259" key="2">
    <source>
        <dbReference type="PROSITE" id="PS50102"/>
    </source>
</evidence>
<dbReference type="GO" id="GO:0003723">
    <property type="term" value="F:RNA binding"/>
    <property type="evidence" value="ECO:0007669"/>
    <property type="project" value="UniProtKB-UniRule"/>
</dbReference>
<name>A0AAD8ITF8_9APIA</name>
<dbReference type="SMART" id="SM00360">
    <property type="entry name" value="RRM"/>
    <property type="match status" value="1"/>
</dbReference>
<organism evidence="3 4">
    <name type="scientific">Heracleum sosnowskyi</name>
    <dbReference type="NCBI Taxonomy" id="360622"/>
    <lineage>
        <taxon>Eukaryota</taxon>
        <taxon>Viridiplantae</taxon>
        <taxon>Streptophyta</taxon>
        <taxon>Embryophyta</taxon>
        <taxon>Tracheophyta</taxon>
        <taxon>Spermatophyta</taxon>
        <taxon>Magnoliopsida</taxon>
        <taxon>eudicotyledons</taxon>
        <taxon>Gunneridae</taxon>
        <taxon>Pentapetalae</taxon>
        <taxon>asterids</taxon>
        <taxon>campanulids</taxon>
        <taxon>Apiales</taxon>
        <taxon>Apiaceae</taxon>
        <taxon>Apioideae</taxon>
        <taxon>apioid superclade</taxon>
        <taxon>Tordylieae</taxon>
        <taxon>Tordyliinae</taxon>
        <taxon>Heracleum</taxon>
    </lineage>
</organism>
<dbReference type="SUPFAM" id="SSF54928">
    <property type="entry name" value="RNA-binding domain, RBD"/>
    <property type="match status" value="1"/>
</dbReference>
<proteinExistence type="predicted"/>
<dbReference type="InterPro" id="IPR012677">
    <property type="entry name" value="Nucleotide-bd_a/b_plait_sf"/>
</dbReference>
<dbReference type="Proteomes" id="UP001237642">
    <property type="component" value="Unassembled WGS sequence"/>
</dbReference>
<evidence type="ECO:0000256" key="1">
    <source>
        <dbReference type="PROSITE-ProRule" id="PRU00176"/>
    </source>
</evidence>
<dbReference type="CDD" id="cd00590">
    <property type="entry name" value="RRM_SF"/>
    <property type="match status" value="1"/>
</dbReference>
<dbReference type="InterPro" id="IPR035979">
    <property type="entry name" value="RBD_domain_sf"/>
</dbReference>
<accession>A0AAD8ITF8</accession>